<dbReference type="HOGENOM" id="CLU_3245252_0_0_2"/>
<keyword evidence="1" id="KW-1133">Transmembrane helix</keyword>
<dbReference type="Proteomes" id="UP000001746">
    <property type="component" value="Chromosome"/>
</dbReference>
<evidence type="ECO:0000256" key="1">
    <source>
        <dbReference type="SAM" id="Phobius"/>
    </source>
</evidence>
<dbReference type="EMBL" id="CP001688">
    <property type="protein sequence ID" value="ACV46546.1"/>
    <property type="molecule type" value="Genomic_DNA"/>
</dbReference>
<dbReference type="KEGG" id="hmu:Hmuk_0412"/>
<feature type="transmembrane region" description="Helical" evidence="1">
    <location>
        <begin position="21"/>
        <end position="40"/>
    </location>
</feature>
<accession>C7NXV8</accession>
<gene>
    <name evidence="2" type="ordered locus">Hmuk_0412</name>
</gene>
<keyword evidence="1" id="KW-0472">Membrane</keyword>
<sequence>MAGIGLAILTMGILGESGLDIFLLIITVLVIAYSFVPTVLNS</sequence>
<keyword evidence="3" id="KW-1185">Reference proteome</keyword>
<organism evidence="2 3">
    <name type="scientific">Halomicrobium mukohataei (strain ATCC 700874 / DSM 12286 / JCM 9738 / NCIMB 13541)</name>
    <name type="common">Haloarcula mukohataei</name>
    <dbReference type="NCBI Taxonomy" id="485914"/>
    <lineage>
        <taxon>Archaea</taxon>
        <taxon>Methanobacteriati</taxon>
        <taxon>Methanobacteriota</taxon>
        <taxon>Stenosarchaea group</taxon>
        <taxon>Halobacteria</taxon>
        <taxon>Halobacteriales</taxon>
        <taxon>Haloarculaceae</taxon>
        <taxon>Halomicrobium</taxon>
    </lineage>
</organism>
<dbReference type="AlphaFoldDB" id="C7NXV8"/>
<proteinExistence type="predicted"/>
<evidence type="ECO:0000313" key="2">
    <source>
        <dbReference type="EMBL" id="ACV46546.1"/>
    </source>
</evidence>
<keyword evidence="1" id="KW-0812">Transmembrane</keyword>
<name>C7NXV8_HALMD</name>
<dbReference type="STRING" id="485914.Hmuk_0412"/>
<protein>
    <submittedName>
        <fullName evidence="2">Uncharacterized protein</fullName>
    </submittedName>
</protein>
<evidence type="ECO:0000313" key="3">
    <source>
        <dbReference type="Proteomes" id="UP000001746"/>
    </source>
</evidence>
<reference evidence="2 3" key="1">
    <citation type="journal article" date="2009" name="Stand. Genomic Sci.">
        <title>Complete genome sequence of Halomicrobium mukohataei type strain (arg-2).</title>
        <authorList>
            <person name="Tindall B.J."/>
            <person name="Schneider S."/>
            <person name="Lapidus A."/>
            <person name="Copeland A."/>
            <person name="Glavina Del Rio T."/>
            <person name="Nolan M."/>
            <person name="Lucas S."/>
            <person name="Chen F."/>
            <person name="Tice H."/>
            <person name="Cheng J.F."/>
            <person name="Saunders E."/>
            <person name="Bruce D."/>
            <person name="Goodwin L."/>
            <person name="Pitluck S."/>
            <person name="Mikhailova N."/>
            <person name="Pati A."/>
            <person name="Ivanova N."/>
            <person name="Mavrommatis K."/>
            <person name="Chen A."/>
            <person name="Palaniappan K."/>
            <person name="Chain P."/>
            <person name="Land M."/>
            <person name="Hauser L."/>
            <person name="Chang Y.J."/>
            <person name="Jeffries C.D."/>
            <person name="Brettin T."/>
            <person name="Han C."/>
            <person name="Rohde M."/>
            <person name="Goker M."/>
            <person name="Bristow J."/>
            <person name="Eisen J.A."/>
            <person name="Markowitz V."/>
            <person name="Hugenholtz P."/>
            <person name="Klenk H.P."/>
            <person name="Kyrpides N.C."/>
            <person name="Detter J.C."/>
        </authorList>
    </citation>
    <scope>NUCLEOTIDE SEQUENCE [LARGE SCALE GENOMIC DNA]</scope>
    <source>
        <strain evidence="3">ATCC 700874 / DSM 12286 / JCM 9738 / NCIMB 13541</strain>
    </source>
</reference>